<feature type="compositionally biased region" description="Polar residues" evidence="4">
    <location>
        <begin position="579"/>
        <end position="593"/>
    </location>
</feature>
<feature type="compositionally biased region" description="Polar residues" evidence="4">
    <location>
        <begin position="606"/>
        <end position="629"/>
    </location>
</feature>
<keyword evidence="8" id="KW-1185">Reference proteome</keyword>
<feature type="compositionally biased region" description="Low complexity" evidence="4">
    <location>
        <begin position="214"/>
        <end position="225"/>
    </location>
</feature>
<dbReference type="Pfam" id="PF25603">
    <property type="entry name" value="SPT23_MGA2_DBD"/>
    <property type="match status" value="1"/>
</dbReference>
<feature type="compositionally biased region" description="Low complexity" evidence="4">
    <location>
        <begin position="1074"/>
        <end position="1085"/>
    </location>
</feature>
<dbReference type="PROSITE" id="PS50297">
    <property type="entry name" value="ANK_REP_REGION"/>
    <property type="match status" value="2"/>
</dbReference>
<feature type="region of interest" description="Disordered" evidence="4">
    <location>
        <begin position="61"/>
        <end position="112"/>
    </location>
</feature>
<gene>
    <name evidence="7" type="ORF">JX265_005012</name>
</gene>
<feature type="compositionally biased region" description="Acidic residues" evidence="4">
    <location>
        <begin position="1119"/>
        <end position="1135"/>
    </location>
</feature>
<feature type="region of interest" description="Disordered" evidence="4">
    <location>
        <begin position="1"/>
        <end position="20"/>
    </location>
</feature>
<keyword evidence="2 3" id="KW-0040">ANK repeat</keyword>
<evidence type="ECO:0000259" key="6">
    <source>
        <dbReference type="SMART" id="SM00429"/>
    </source>
</evidence>
<feature type="compositionally biased region" description="Polar residues" evidence="4">
    <location>
        <begin position="181"/>
        <end position="196"/>
    </location>
</feature>
<dbReference type="Pfam" id="PF12796">
    <property type="entry name" value="Ank_2"/>
    <property type="match status" value="1"/>
</dbReference>
<feature type="repeat" description="ANK" evidence="3">
    <location>
        <begin position="1014"/>
        <end position="1046"/>
    </location>
</feature>
<feature type="compositionally biased region" description="Polar residues" evidence="4">
    <location>
        <begin position="1099"/>
        <end position="1116"/>
    </location>
</feature>
<dbReference type="PANTHER" id="PTHR24171">
    <property type="entry name" value="ANKYRIN REPEAT DOMAIN-CONTAINING PROTEIN 39-RELATED"/>
    <property type="match status" value="1"/>
</dbReference>
<dbReference type="GO" id="GO:0085020">
    <property type="term" value="P:protein K6-linked ubiquitination"/>
    <property type="evidence" value="ECO:0007669"/>
    <property type="project" value="TreeGrafter"/>
</dbReference>
<dbReference type="SUPFAM" id="SSF81296">
    <property type="entry name" value="E set domains"/>
    <property type="match status" value="1"/>
</dbReference>
<dbReference type="InterPro" id="IPR002909">
    <property type="entry name" value="IPT_dom"/>
</dbReference>
<feature type="region of interest" description="Disordered" evidence="4">
    <location>
        <begin position="1068"/>
        <end position="1165"/>
    </location>
</feature>
<evidence type="ECO:0000313" key="8">
    <source>
        <dbReference type="Proteomes" id="UP000829685"/>
    </source>
</evidence>
<feature type="repeat" description="ANK" evidence="3">
    <location>
        <begin position="981"/>
        <end position="1013"/>
    </location>
</feature>
<accession>A0A9P9WNZ7</accession>
<protein>
    <recommendedName>
        <fullName evidence="6">IPT/TIG domain-containing protein</fullName>
    </recommendedName>
</protein>
<evidence type="ECO:0000313" key="7">
    <source>
        <dbReference type="EMBL" id="KAI1873390.1"/>
    </source>
</evidence>
<feature type="domain" description="IPT/TIG" evidence="6">
    <location>
        <begin position="797"/>
        <end position="886"/>
    </location>
</feature>
<feature type="compositionally biased region" description="Polar residues" evidence="4">
    <location>
        <begin position="706"/>
        <end position="715"/>
    </location>
</feature>
<dbReference type="SUPFAM" id="SSF48403">
    <property type="entry name" value="Ankyrin repeat"/>
    <property type="match status" value="1"/>
</dbReference>
<keyword evidence="5" id="KW-0472">Membrane</keyword>
<feature type="transmembrane region" description="Helical" evidence="5">
    <location>
        <begin position="1359"/>
        <end position="1377"/>
    </location>
</feature>
<dbReference type="EMBL" id="JAFIMR010000010">
    <property type="protein sequence ID" value="KAI1873390.1"/>
    <property type="molecule type" value="Genomic_DNA"/>
</dbReference>
<reference evidence="7" key="1">
    <citation type="submission" date="2021-03" db="EMBL/GenBank/DDBJ databases">
        <title>Revisited historic fungal species revealed as producer of novel bioactive compounds through whole genome sequencing and comparative genomics.</title>
        <authorList>
            <person name="Vignolle G.A."/>
            <person name="Hochenegger N."/>
            <person name="Mach R.L."/>
            <person name="Mach-Aigner A.R."/>
            <person name="Javad Rahimi M."/>
            <person name="Salim K.A."/>
            <person name="Chan C.M."/>
            <person name="Lim L.B.L."/>
            <person name="Cai F."/>
            <person name="Druzhinina I.S."/>
            <person name="U'Ren J.M."/>
            <person name="Derntl C."/>
        </authorList>
    </citation>
    <scope>NUCLEOTIDE SEQUENCE</scope>
    <source>
        <strain evidence="7">TUCIM 5799</strain>
    </source>
</reference>
<evidence type="ECO:0000256" key="4">
    <source>
        <dbReference type="SAM" id="MobiDB-lite"/>
    </source>
</evidence>
<name>A0A9P9WNZ7_9PEZI</name>
<dbReference type="Pfam" id="PF01833">
    <property type="entry name" value="TIG"/>
    <property type="match status" value="1"/>
</dbReference>
<keyword evidence="5" id="KW-1133">Transmembrane helix</keyword>
<keyword evidence="5" id="KW-0812">Transmembrane</keyword>
<dbReference type="PROSITE" id="PS50088">
    <property type="entry name" value="ANK_REPEAT"/>
    <property type="match status" value="2"/>
</dbReference>
<dbReference type="Proteomes" id="UP000829685">
    <property type="component" value="Unassembled WGS sequence"/>
</dbReference>
<feature type="region of interest" description="Disordered" evidence="4">
    <location>
        <begin position="166"/>
        <end position="232"/>
    </location>
</feature>
<dbReference type="InterPro" id="IPR014756">
    <property type="entry name" value="Ig_E-set"/>
</dbReference>
<sequence length="1421" mass="152822">MPATGFSGFGGTFEPDSGMPSATYGGEFMIDADDNLFGLGTADSDALQALDPSAFGDTKALLTTTGGSGHSAKPGVPGFSPASHRDSSSSASTSSRGADSTSPKTGSQTSTDMMMTDDAALGDWKPLDGLPDGLLHGDEGNFSMMDESMDSSIAADHHNHFDNNYFDFESASSSPSPPTADGQNSLSPESHISTAQVPIKSPSAKRTKTHVKAQSQQSVTQSMQTLRTNGSREVSPMYASHESSPAAMFHAQSPDTKFDFMNPTPTNGFGGNQAWPQGFPQHPNGSFQGYPSASCHGLPQYHQPPVFPNQAPKLVIQSTPLKSRVETQIPIKMTVYNMPPMYKRLHLPMHTISKAKLLAKQNAERSPDLLELYTMLVCSSAMQDDEKRKKAFARAAAIGHPTSPDVGPLEDDDKPQNGGEVRICSGCITRERKRAGRKKNKKPEEDELWDRFQNHRAIVFNTNEVKEWQAVADPAGVGIRFPPGTMQVDAPMRIACYCRHHGEKVGFRVIFTIKDFKDRVVAQEISSSIMITDDHKAHVPANPPMQSSASSSTENAVATQATESSHDGRPLEAPLPFRQTHSTSDLQSLQQHPSALPTYQPAMPKPTNSQGTSVTATPRNQSRQASPASPSGPVSKKRKASGSAKVPTELAMTRLETSQPPLIPPPTSNQGDSGSISGAPSPFSPQLHNFPPVANSSLFAQGPQPGLNSLQQPFTTGPPTPNSNSNDQILFSGANRNMSMDNMALSQPMFSAPASAHPSRAPSPSQLRNEVNAIQQNQMTQALYTQPMNMNTPRPANPMIHKIIPGEGPKSGGIEVTILGSGFINGGLEVMFGDQRATTTTYWGETSLVCLLPPSPVTGPVIVTIKQPQVPDQPAFGKNPPIFRYVDDNEEQLMRTALAVLGQKIGGNISDVADIARSIINTRAGGQGGWGSSGAGPGAQAPGGYNFEHAHSLESGLLRVLEMIDLDDSVNKARINLRRSTGQTMLHLACSLGMIRFVAGLLSRGANPGARDKGGFTPLHFAAMHNHPEIVRRLMIAGADPTMRSLSGLAPADVSRSRDVLRVLRQVARHSRSRSGGSVHSRVSSATSLRSLWDPPSAAAQQQEFLSDSSDQAEPTDSSYEDSSEDDAEDGNEDWLDMRRPSLPRSPHNLSDISSPPAANIPAGMASPSAAMTAFRDQFSAQIQQLQQSMAMHLQNWPQFQMPQMPQMPHMPMLPDYHNYLNNAPAMQRIASLLPNIGGSRPGSAGDQTPREGDKQWWEMPSFFSGGKEVPPPAYEDIFPQQDLDTKQATAAAAAAEYEADAKCSALYDQDQATAESSKTHEVPALLQIGRKNAITKEQQENLQRAHAQRLKTGSSDKMLWFVWVPMLVLILGFMLFNGAPSFVSGTASFVKSVTSFALAPREAMQLLRDQAAGLPIAGEA</sequence>
<dbReference type="Gene3D" id="1.25.40.20">
    <property type="entry name" value="Ankyrin repeat-containing domain"/>
    <property type="match status" value="2"/>
</dbReference>
<feature type="compositionally biased region" description="Polar residues" evidence="4">
    <location>
        <begin position="544"/>
        <end position="563"/>
    </location>
</feature>
<dbReference type="InterPro" id="IPR013783">
    <property type="entry name" value="Ig-like_fold"/>
</dbReference>
<dbReference type="Gene3D" id="2.60.40.10">
    <property type="entry name" value="Immunoglobulins"/>
    <property type="match status" value="1"/>
</dbReference>
<dbReference type="InterPro" id="IPR036770">
    <property type="entry name" value="Ankyrin_rpt-contain_sf"/>
</dbReference>
<proteinExistence type="predicted"/>
<comment type="caution">
    <text evidence="7">The sequence shown here is derived from an EMBL/GenBank/DDBJ whole genome shotgun (WGS) entry which is preliminary data.</text>
</comment>
<dbReference type="GO" id="GO:0004842">
    <property type="term" value="F:ubiquitin-protein transferase activity"/>
    <property type="evidence" value="ECO:0007669"/>
    <property type="project" value="TreeGrafter"/>
</dbReference>
<dbReference type="OrthoDB" id="71307at2759"/>
<dbReference type="CDD" id="cd00102">
    <property type="entry name" value="IPT"/>
    <property type="match status" value="1"/>
</dbReference>
<evidence type="ECO:0000256" key="2">
    <source>
        <dbReference type="ARBA" id="ARBA00023043"/>
    </source>
</evidence>
<feature type="compositionally biased region" description="Polar residues" evidence="4">
    <location>
        <begin position="668"/>
        <end position="678"/>
    </location>
</feature>
<keyword evidence="1" id="KW-0677">Repeat</keyword>
<dbReference type="SMART" id="SM00429">
    <property type="entry name" value="IPT"/>
    <property type="match status" value="1"/>
</dbReference>
<dbReference type="SMART" id="SM00248">
    <property type="entry name" value="ANK"/>
    <property type="match status" value="2"/>
</dbReference>
<dbReference type="InterPro" id="IPR002110">
    <property type="entry name" value="Ankyrin_rpt"/>
</dbReference>
<evidence type="ECO:0000256" key="5">
    <source>
        <dbReference type="SAM" id="Phobius"/>
    </source>
</evidence>
<organism evidence="7 8">
    <name type="scientific">Neoarthrinium moseri</name>
    <dbReference type="NCBI Taxonomy" id="1658444"/>
    <lineage>
        <taxon>Eukaryota</taxon>
        <taxon>Fungi</taxon>
        <taxon>Dikarya</taxon>
        <taxon>Ascomycota</taxon>
        <taxon>Pezizomycotina</taxon>
        <taxon>Sordariomycetes</taxon>
        <taxon>Xylariomycetidae</taxon>
        <taxon>Amphisphaeriales</taxon>
        <taxon>Apiosporaceae</taxon>
        <taxon>Neoarthrinium</taxon>
    </lineage>
</organism>
<feature type="region of interest" description="Disordered" evidence="4">
    <location>
        <begin position="534"/>
        <end position="730"/>
    </location>
</feature>
<dbReference type="InterPro" id="IPR057962">
    <property type="entry name" value="SPT23_MGA2_DBD"/>
</dbReference>
<feature type="compositionally biased region" description="Low complexity" evidence="4">
    <location>
        <begin position="88"/>
        <end position="103"/>
    </location>
</feature>
<evidence type="ECO:0000256" key="1">
    <source>
        <dbReference type="ARBA" id="ARBA00022737"/>
    </source>
</evidence>
<dbReference type="PANTHER" id="PTHR24171:SF8">
    <property type="entry name" value="BRCA1-ASSOCIATED RING DOMAIN PROTEIN 1"/>
    <property type="match status" value="1"/>
</dbReference>
<evidence type="ECO:0000256" key="3">
    <source>
        <dbReference type="PROSITE-ProRule" id="PRU00023"/>
    </source>
</evidence>
<feature type="region of interest" description="Disordered" evidence="4">
    <location>
        <begin position="399"/>
        <end position="422"/>
    </location>
</feature>